<keyword evidence="2" id="KW-1185">Reference proteome</keyword>
<sequence>MKPDVGLECLAGVLAGSVAAIQCIPCVRSGGYFVPTSDLVLADLTGRQDPHPLFELARRVTGSPPGGASRVLVLFDDLDVQRNWILPPDPPRVESLWPVLRSVVRSVLPAGAGHVVLLSEWLHEHGAIDAYEATVEQYTALFLESLTDLGARAPRQLMTRQLARRRRFANLSGAAADER</sequence>
<evidence type="ECO:0000313" key="1">
    <source>
        <dbReference type="EMBL" id="MFD0852556.1"/>
    </source>
</evidence>
<accession>A0ABW3CG30</accession>
<comment type="caution">
    <text evidence="1">The sequence shown here is derived from an EMBL/GenBank/DDBJ whole genome shotgun (WGS) entry which is preliminary data.</text>
</comment>
<reference evidence="2" key="1">
    <citation type="journal article" date="2019" name="Int. J. Syst. Evol. Microbiol.">
        <title>The Global Catalogue of Microorganisms (GCM) 10K type strain sequencing project: providing services to taxonomists for standard genome sequencing and annotation.</title>
        <authorList>
            <consortium name="The Broad Institute Genomics Platform"/>
            <consortium name="The Broad Institute Genome Sequencing Center for Infectious Disease"/>
            <person name="Wu L."/>
            <person name="Ma J."/>
        </authorList>
    </citation>
    <scope>NUCLEOTIDE SEQUENCE [LARGE SCALE GENOMIC DNA]</scope>
    <source>
        <strain evidence="2">JCM 31696</strain>
    </source>
</reference>
<proteinExistence type="predicted"/>
<feature type="non-terminal residue" evidence="1">
    <location>
        <position position="179"/>
    </location>
</feature>
<organism evidence="1 2">
    <name type="scientific">Actinomadura adrarensis</name>
    <dbReference type="NCBI Taxonomy" id="1819600"/>
    <lineage>
        <taxon>Bacteria</taxon>
        <taxon>Bacillati</taxon>
        <taxon>Actinomycetota</taxon>
        <taxon>Actinomycetes</taxon>
        <taxon>Streptosporangiales</taxon>
        <taxon>Thermomonosporaceae</taxon>
        <taxon>Actinomadura</taxon>
    </lineage>
</organism>
<gene>
    <name evidence="1" type="ORF">ACFQ07_09995</name>
</gene>
<dbReference type="Proteomes" id="UP001597083">
    <property type="component" value="Unassembled WGS sequence"/>
</dbReference>
<protein>
    <submittedName>
        <fullName evidence="1">Uncharacterized protein</fullName>
    </submittedName>
</protein>
<dbReference type="EMBL" id="JBHTIR010001442">
    <property type="protein sequence ID" value="MFD0852556.1"/>
    <property type="molecule type" value="Genomic_DNA"/>
</dbReference>
<name>A0ABW3CG30_9ACTN</name>
<evidence type="ECO:0000313" key="2">
    <source>
        <dbReference type="Proteomes" id="UP001597083"/>
    </source>
</evidence>